<evidence type="ECO:0000256" key="1">
    <source>
        <dbReference type="SAM" id="MobiDB-lite"/>
    </source>
</evidence>
<feature type="compositionally biased region" description="Low complexity" evidence="1">
    <location>
        <begin position="14"/>
        <end position="23"/>
    </location>
</feature>
<proteinExistence type="predicted"/>
<protein>
    <submittedName>
        <fullName evidence="2">Uncharacterized protein</fullName>
    </submittedName>
</protein>
<dbReference type="EMBL" id="CADCUE010000217">
    <property type="protein sequence ID" value="CAA9350478.1"/>
    <property type="molecule type" value="Genomic_DNA"/>
</dbReference>
<gene>
    <name evidence="2" type="ORF">AVDCRST_MAG16-2331</name>
</gene>
<dbReference type="AlphaFoldDB" id="A0A6J4M7D1"/>
<evidence type="ECO:0000313" key="2">
    <source>
        <dbReference type="EMBL" id="CAA9350478.1"/>
    </source>
</evidence>
<organism evidence="2">
    <name type="scientific">uncultured Frankineae bacterium</name>
    <dbReference type="NCBI Taxonomy" id="437475"/>
    <lineage>
        <taxon>Bacteria</taxon>
        <taxon>Bacillati</taxon>
        <taxon>Actinomycetota</taxon>
        <taxon>Actinomycetes</taxon>
        <taxon>Frankiales</taxon>
        <taxon>environmental samples</taxon>
    </lineage>
</organism>
<feature type="compositionally biased region" description="Pro residues" evidence="1">
    <location>
        <begin position="90"/>
        <end position="109"/>
    </location>
</feature>
<sequence>MLHRPPRCPDGPLRRPAALPAPRWTVGRPLDPRSTPRPGLPDRTAGEAARMTLDARPLEPTPAPPPGTAPPLDPDTPVPDDPGPLEEPDLLPPPPLEPSPDVVPAPEPV</sequence>
<accession>A0A6J4M7D1</accession>
<feature type="region of interest" description="Disordered" evidence="1">
    <location>
        <begin position="1"/>
        <end position="109"/>
    </location>
</feature>
<name>A0A6J4M7D1_9ACTN</name>
<feature type="compositionally biased region" description="Pro residues" evidence="1">
    <location>
        <begin position="59"/>
        <end position="82"/>
    </location>
</feature>
<reference evidence="2" key="1">
    <citation type="submission" date="2020-02" db="EMBL/GenBank/DDBJ databases">
        <authorList>
            <person name="Meier V. D."/>
        </authorList>
    </citation>
    <scope>NUCLEOTIDE SEQUENCE</scope>
    <source>
        <strain evidence="2">AVDCRST_MAG16</strain>
    </source>
</reference>